<name>A0A1I3B0K7_9PLAN</name>
<protein>
    <submittedName>
        <fullName evidence="4">Uncharacterized protein</fullName>
    </submittedName>
</protein>
<accession>A0A1I3B0K7</accession>
<feature type="chain" id="PRO_5011526829" evidence="3">
    <location>
        <begin position="31"/>
        <end position="318"/>
    </location>
</feature>
<evidence type="ECO:0000256" key="1">
    <source>
        <dbReference type="SAM" id="Coils"/>
    </source>
</evidence>
<dbReference type="PROSITE" id="PS51257">
    <property type="entry name" value="PROKAR_LIPOPROTEIN"/>
    <property type="match status" value="1"/>
</dbReference>
<feature type="coiled-coil region" evidence="1">
    <location>
        <begin position="35"/>
        <end position="69"/>
    </location>
</feature>
<dbReference type="AlphaFoldDB" id="A0A1I3B0K7"/>
<dbReference type="EMBL" id="FOQD01000001">
    <property type="protein sequence ID" value="SFH55823.1"/>
    <property type="molecule type" value="Genomic_DNA"/>
</dbReference>
<feature type="signal peptide" evidence="3">
    <location>
        <begin position="1"/>
        <end position="30"/>
    </location>
</feature>
<evidence type="ECO:0000313" key="4">
    <source>
        <dbReference type="EMBL" id="SFH55823.1"/>
    </source>
</evidence>
<evidence type="ECO:0000256" key="2">
    <source>
        <dbReference type="SAM" id="MobiDB-lite"/>
    </source>
</evidence>
<dbReference type="Proteomes" id="UP000199518">
    <property type="component" value="Unassembled WGS sequence"/>
</dbReference>
<keyword evidence="3" id="KW-0732">Signal</keyword>
<evidence type="ECO:0000256" key="3">
    <source>
        <dbReference type="SAM" id="SignalP"/>
    </source>
</evidence>
<reference evidence="5" key="1">
    <citation type="submission" date="2016-10" db="EMBL/GenBank/DDBJ databases">
        <authorList>
            <person name="Varghese N."/>
            <person name="Submissions S."/>
        </authorList>
    </citation>
    <scope>NUCLEOTIDE SEQUENCE [LARGE SCALE GENOMIC DNA]</scope>
    <source>
        <strain evidence="5">DSM 26348</strain>
    </source>
</reference>
<feature type="region of interest" description="Disordered" evidence="2">
    <location>
        <begin position="244"/>
        <end position="318"/>
    </location>
</feature>
<evidence type="ECO:0000313" key="5">
    <source>
        <dbReference type="Proteomes" id="UP000199518"/>
    </source>
</evidence>
<proteinExistence type="predicted"/>
<sequence length="318" mass="34878">MTGLRAWKFERRQLRFAAGFALLASCSACATRGNIEVLESQLRTQESVIRTYERDLEKLRGDLKLSQKEMDLMRTALAGQGTQVAYEETSSSLARAQELVFNSLLTGAQNLDSSAGDERFHALFYPCDAQGEVVKLSGVIELEAIDPSRPAADKTIGRWEYTAEQVRGLWHAGFLASGYQIDETWQRAPIGSKVVLLARLTTTDGRRFEATHTISLVPQAGTGGEPEKLPSAPAAQAIQPASYEVPETRKVPDPEPWEMGTPQALPRPTRTVEAPSPAPAAVPRKEQPPVVPTKDARPFPGAIKTSDNWTDAEIPAWR</sequence>
<dbReference type="STRING" id="1576369.SAMN05421753_101158"/>
<organism evidence="4 5">
    <name type="scientific">Planctomicrobium piriforme</name>
    <dbReference type="NCBI Taxonomy" id="1576369"/>
    <lineage>
        <taxon>Bacteria</taxon>
        <taxon>Pseudomonadati</taxon>
        <taxon>Planctomycetota</taxon>
        <taxon>Planctomycetia</taxon>
        <taxon>Planctomycetales</taxon>
        <taxon>Planctomycetaceae</taxon>
        <taxon>Planctomicrobium</taxon>
    </lineage>
</organism>
<keyword evidence="1" id="KW-0175">Coiled coil</keyword>
<keyword evidence="5" id="KW-1185">Reference proteome</keyword>
<gene>
    <name evidence="4" type="ORF">SAMN05421753_101158</name>
</gene>